<evidence type="ECO:0000313" key="1">
    <source>
        <dbReference type="EMBL" id="GBP24139.1"/>
    </source>
</evidence>
<dbReference type="Proteomes" id="UP000299102">
    <property type="component" value="Unassembled WGS sequence"/>
</dbReference>
<sequence length="83" mass="9097">MRLKSKAEAALKTKNAFEVGVYSLNGLGNQNETRNRKCYTFEDSDESKTGIKIVIDTASSVDTKDVGMHSLSTRAELRAKASI</sequence>
<dbReference type="AlphaFoldDB" id="A0A4C1UCQ5"/>
<name>A0A4C1UCQ5_EUMVA</name>
<organism evidence="1 2">
    <name type="scientific">Eumeta variegata</name>
    <name type="common">Bagworm moth</name>
    <name type="synonym">Eumeta japonica</name>
    <dbReference type="NCBI Taxonomy" id="151549"/>
    <lineage>
        <taxon>Eukaryota</taxon>
        <taxon>Metazoa</taxon>
        <taxon>Ecdysozoa</taxon>
        <taxon>Arthropoda</taxon>
        <taxon>Hexapoda</taxon>
        <taxon>Insecta</taxon>
        <taxon>Pterygota</taxon>
        <taxon>Neoptera</taxon>
        <taxon>Endopterygota</taxon>
        <taxon>Lepidoptera</taxon>
        <taxon>Glossata</taxon>
        <taxon>Ditrysia</taxon>
        <taxon>Tineoidea</taxon>
        <taxon>Psychidae</taxon>
        <taxon>Oiketicinae</taxon>
        <taxon>Eumeta</taxon>
    </lineage>
</organism>
<dbReference type="EMBL" id="BGZK01000158">
    <property type="protein sequence ID" value="GBP24139.1"/>
    <property type="molecule type" value="Genomic_DNA"/>
</dbReference>
<protein>
    <submittedName>
        <fullName evidence="1">Uncharacterized protein</fullName>
    </submittedName>
</protein>
<evidence type="ECO:0000313" key="2">
    <source>
        <dbReference type="Proteomes" id="UP000299102"/>
    </source>
</evidence>
<comment type="caution">
    <text evidence="1">The sequence shown here is derived from an EMBL/GenBank/DDBJ whole genome shotgun (WGS) entry which is preliminary data.</text>
</comment>
<reference evidence="1 2" key="1">
    <citation type="journal article" date="2019" name="Commun. Biol.">
        <title>The bagworm genome reveals a unique fibroin gene that provides high tensile strength.</title>
        <authorList>
            <person name="Kono N."/>
            <person name="Nakamura H."/>
            <person name="Ohtoshi R."/>
            <person name="Tomita M."/>
            <person name="Numata K."/>
            <person name="Arakawa K."/>
        </authorList>
    </citation>
    <scope>NUCLEOTIDE SEQUENCE [LARGE SCALE GENOMIC DNA]</scope>
</reference>
<accession>A0A4C1UCQ5</accession>
<gene>
    <name evidence="1" type="ORF">EVAR_10362_1</name>
</gene>
<keyword evidence="2" id="KW-1185">Reference proteome</keyword>
<proteinExistence type="predicted"/>